<dbReference type="OrthoDB" id="3214694at2"/>
<evidence type="ECO:0000313" key="2">
    <source>
        <dbReference type="Proteomes" id="UP000313849"/>
    </source>
</evidence>
<dbReference type="AlphaFoldDB" id="A0A5C5BD74"/>
<organism evidence="1 2">
    <name type="scientific">Miniimonas arenae</name>
    <dbReference type="NCBI Taxonomy" id="676201"/>
    <lineage>
        <taxon>Bacteria</taxon>
        <taxon>Bacillati</taxon>
        <taxon>Actinomycetota</taxon>
        <taxon>Actinomycetes</taxon>
        <taxon>Micrococcales</taxon>
        <taxon>Beutenbergiaceae</taxon>
        <taxon>Miniimonas</taxon>
    </lineage>
</organism>
<dbReference type="Proteomes" id="UP000313849">
    <property type="component" value="Unassembled WGS sequence"/>
</dbReference>
<gene>
    <name evidence="1" type="ORF">FH969_05365</name>
</gene>
<sequence length="201" mass="21591">MTAETWLVALAVAVLLVWLALARANRIDLLHQKVTRTAATLDAQLLRRAALSAELAVSGELDPASGLLVADAANACLAEAREDVEADLALRSGSGGRRRPPALPGRVTLTEDRETVESDLSRVLRQAMGEVGDDGVAASAGEGTLAGDLVATWRRVTLARRFYNEAVAQAVRVRSQPISRLLRLAGRARMPRMFEMDDTLP</sequence>
<reference evidence="1 2" key="1">
    <citation type="submission" date="2019-06" db="EMBL/GenBank/DDBJ databases">
        <title>Draft genome sequence of Miniimonas arenae KCTC 19750T isolated from sea sand.</title>
        <authorList>
            <person name="Park S.-J."/>
        </authorList>
    </citation>
    <scope>NUCLEOTIDE SEQUENCE [LARGE SCALE GENOMIC DNA]</scope>
    <source>
        <strain evidence="1 2">KCTC 19750</strain>
    </source>
</reference>
<evidence type="ECO:0000313" key="1">
    <source>
        <dbReference type="EMBL" id="TNU75854.1"/>
    </source>
</evidence>
<proteinExistence type="predicted"/>
<dbReference type="RefSeq" id="WP_139986401.1">
    <property type="nucleotide sequence ID" value="NZ_DAMDJA010000117.1"/>
</dbReference>
<dbReference type="Gene3D" id="1.20.1440.20">
    <property type="entry name" value="LemA-like domain"/>
    <property type="match status" value="1"/>
</dbReference>
<dbReference type="EMBL" id="VENP01000014">
    <property type="protein sequence ID" value="TNU75854.1"/>
    <property type="molecule type" value="Genomic_DNA"/>
</dbReference>
<evidence type="ECO:0008006" key="3">
    <source>
        <dbReference type="Google" id="ProtNLM"/>
    </source>
</evidence>
<keyword evidence="2" id="KW-1185">Reference proteome</keyword>
<protein>
    <recommendedName>
        <fullName evidence="3">NUDIX hydrolase</fullName>
    </recommendedName>
</protein>
<name>A0A5C5BD74_9MICO</name>
<comment type="caution">
    <text evidence="1">The sequence shown here is derived from an EMBL/GenBank/DDBJ whole genome shotgun (WGS) entry which is preliminary data.</text>
</comment>
<dbReference type="InterPro" id="IPR023353">
    <property type="entry name" value="LemA-like_dom_sf"/>
</dbReference>
<accession>A0A5C5BD74</accession>